<dbReference type="CDD" id="cd04433">
    <property type="entry name" value="AFD_class_I"/>
    <property type="match status" value="1"/>
</dbReference>
<dbReference type="Pfam" id="PF00501">
    <property type="entry name" value="AMP-binding"/>
    <property type="match status" value="1"/>
</dbReference>
<dbReference type="InterPro" id="IPR020845">
    <property type="entry name" value="AMP-binding_CS"/>
</dbReference>
<organism evidence="5 6">
    <name type="scientific">Devosia insulae DS-56</name>
    <dbReference type="NCBI Taxonomy" id="1116389"/>
    <lineage>
        <taxon>Bacteria</taxon>
        <taxon>Pseudomonadati</taxon>
        <taxon>Pseudomonadota</taxon>
        <taxon>Alphaproteobacteria</taxon>
        <taxon>Hyphomicrobiales</taxon>
        <taxon>Devosiaceae</taxon>
        <taxon>Devosia</taxon>
    </lineage>
</organism>
<evidence type="ECO:0000313" key="5">
    <source>
        <dbReference type="EMBL" id="OEO32919.1"/>
    </source>
</evidence>
<dbReference type="GO" id="GO:0031956">
    <property type="term" value="F:medium-chain fatty acid-CoA ligase activity"/>
    <property type="evidence" value="ECO:0007669"/>
    <property type="project" value="TreeGrafter"/>
</dbReference>
<evidence type="ECO:0000259" key="4">
    <source>
        <dbReference type="Pfam" id="PF13193"/>
    </source>
</evidence>
<comment type="caution">
    <text evidence="5">The sequence shown here is derived from an EMBL/GenBank/DDBJ whole genome shotgun (WGS) entry which is preliminary data.</text>
</comment>
<dbReference type="AlphaFoldDB" id="A0A1E5XWF7"/>
<keyword evidence="6" id="KW-1185">Reference proteome</keyword>
<dbReference type="GO" id="GO:0006631">
    <property type="term" value="P:fatty acid metabolic process"/>
    <property type="evidence" value="ECO:0007669"/>
    <property type="project" value="TreeGrafter"/>
</dbReference>
<dbReference type="InterPro" id="IPR000873">
    <property type="entry name" value="AMP-dep_synth/lig_dom"/>
</dbReference>
<comment type="similarity">
    <text evidence="1">Belongs to the ATP-dependent AMP-binding enzyme family.</text>
</comment>
<dbReference type="InterPro" id="IPR025110">
    <property type="entry name" value="AMP-bd_C"/>
</dbReference>
<dbReference type="RefSeq" id="WP_069907884.1">
    <property type="nucleotide sequence ID" value="NZ_LAJE02000044.1"/>
</dbReference>
<gene>
    <name evidence="5" type="ORF">VW23_008885</name>
</gene>
<dbReference type="EMBL" id="LAJE02000044">
    <property type="protein sequence ID" value="OEO32919.1"/>
    <property type="molecule type" value="Genomic_DNA"/>
</dbReference>
<dbReference type="PROSITE" id="PS00455">
    <property type="entry name" value="AMP_BINDING"/>
    <property type="match status" value="1"/>
</dbReference>
<dbReference type="SUPFAM" id="SSF56801">
    <property type="entry name" value="Acetyl-CoA synthetase-like"/>
    <property type="match status" value="1"/>
</dbReference>
<feature type="domain" description="AMP-binding enzyme C-terminal" evidence="4">
    <location>
        <begin position="375"/>
        <end position="450"/>
    </location>
</feature>
<evidence type="ECO:0000313" key="6">
    <source>
        <dbReference type="Proteomes" id="UP000095463"/>
    </source>
</evidence>
<evidence type="ECO:0000259" key="3">
    <source>
        <dbReference type="Pfam" id="PF00501"/>
    </source>
</evidence>
<feature type="domain" description="AMP-dependent synthetase/ligase" evidence="3">
    <location>
        <begin position="12"/>
        <end position="325"/>
    </location>
</feature>
<accession>A0A1E5XWF7</accession>
<sequence length="463" mass="49430">MIGNLSFTAMLPASAALVDVRTGTTLDAAGIRLRVKEKAAELSRHGVTSGARAVVAEANPVDYLIAIFACWEVGLIAVAVNPGLRPEECENVVETTGASLWLGPQRPREEAAGTSEPRPLRLDEPALILMTSGTTGRPKGIVHSVRSLFARAALNIAEIGPEVLRETLCVLPVFFGHGLIGNVLTPLLAGGRVHLWPGPALSELGGLAGYLSTNRISFMSSVPSFWKLALRVSARPEPVLERVHVGSAPLSIEHWRAIAEWCGTRRVFNMFGMTETANWIGGGSLDEAEARDGYVGRLWGGSVAIDGGGRGEVLVQSPSMMLGYWQRPDLDAAAFTNGWFRTGDIGELDAAGNLILVGRSKSEINRGGIKIQAEEIDMLLERHEAIVEACAFGIPDAIAGEAVAAAIVLADGATFDPEALKAWCRARVRDEAVPSKLFAVAAIPRNDRGKIVRADVRAMVERQ</sequence>
<keyword evidence="2" id="KW-0436">Ligase</keyword>
<protein>
    <recommendedName>
        <fullName evidence="7">AMP-dependent synthetase</fullName>
    </recommendedName>
</protein>
<evidence type="ECO:0000256" key="2">
    <source>
        <dbReference type="ARBA" id="ARBA00022598"/>
    </source>
</evidence>
<proteinExistence type="inferred from homology"/>
<dbReference type="OrthoDB" id="7488310at2"/>
<reference evidence="5 6" key="1">
    <citation type="journal article" date="2015" name="Genome Announc.">
        <title>Genome Assemblies of Three Soil-Associated Devosia species: D. insulae, D. limi, and D. soli.</title>
        <authorList>
            <person name="Hassan Y.I."/>
            <person name="Lepp D."/>
            <person name="Zhou T."/>
        </authorList>
    </citation>
    <scope>NUCLEOTIDE SEQUENCE [LARGE SCALE GENOMIC DNA]</scope>
    <source>
        <strain evidence="5 6">DS-56</strain>
    </source>
</reference>
<evidence type="ECO:0000256" key="1">
    <source>
        <dbReference type="ARBA" id="ARBA00006432"/>
    </source>
</evidence>
<dbReference type="InterPro" id="IPR045851">
    <property type="entry name" value="AMP-bd_C_sf"/>
</dbReference>
<dbReference type="Gene3D" id="3.40.50.12780">
    <property type="entry name" value="N-terminal domain of ligase-like"/>
    <property type="match status" value="1"/>
</dbReference>
<dbReference type="PANTHER" id="PTHR43201:SF5">
    <property type="entry name" value="MEDIUM-CHAIN ACYL-COA LIGASE ACSF2, MITOCHONDRIAL"/>
    <property type="match status" value="1"/>
</dbReference>
<dbReference type="Proteomes" id="UP000095463">
    <property type="component" value="Unassembled WGS sequence"/>
</dbReference>
<evidence type="ECO:0008006" key="7">
    <source>
        <dbReference type="Google" id="ProtNLM"/>
    </source>
</evidence>
<dbReference type="PANTHER" id="PTHR43201">
    <property type="entry name" value="ACYL-COA SYNTHETASE"/>
    <property type="match status" value="1"/>
</dbReference>
<name>A0A1E5XWF7_9HYPH</name>
<dbReference type="Gene3D" id="3.30.300.30">
    <property type="match status" value="1"/>
</dbReference>
<dbReference type="InterPro" id="IPR042099">
    <property type="entry name" value="ANL_N_sf"/>
</dbReference>
<dbReference type="Pfam" id="PF13193">
    <property type="entry name" value="AMP-binding_C"/>
    <property type="match status" value="1"/>
</dbReference>